<dbReference type="AlphaFoldDB" id="A0A934Q9I0"/>
<protein>
    <submittedName>
        <fullName evidence="1">Uncharacterized protein</fullName>
    </submittedName>
</protein>
<evidence type="ECO:0000313" key="1">
    <source>
        <dbReference type="EMBL" id="MBK0420386.1"/>
    </source>
</evidence>
<proteinExistence type="predicted"/>
<comment type="caution">
    <text evidence="1">The sequence shown here is derived from an EMBL/GenBank/DDBJ whole genome shotgun (WGS) entry which is preliminary data.</text>
</comment>
<keyword evidence="2" id="KW-1185">Reference proteome</keyword>
<sequence>MPEYMSPDDVAEMIPGMTVTKLAQLRFKGQGPKYMKPSPKVCVYDRADVIEWLESTKRTGTKRAEEA</sequence>
<name>A0A934Q9I0_9MICO</name>
<dbReference type="EMBL" id="JAEHOH010000028">
    <property type="protein sequence ID" value="MBK0420386.1"/>
    <property type="molecule type" value="Genomic_DNA"/>
</dbReference>
<dbReference type="RefSeq" id="WP_200116525.1">
    <property type="nucleotide sequence ID" value="NZ_JAEHOH010000028.1"/>
</dbReference>
<dbReference type="Proteomes" id="UP000608530">
    <property type="component" value="Unassembled WGS sequence"/>
</dbReference>
<accession>A0A934Q9I0</accession>
<gene>
    <name evidence="1" type="ORF">JD276_15260</name>
</gene>
<evidence type="ECO:0000313" key="2">
    <source>
        <dbReference type="Proteomes" id="UP000608530"/>
    </source>
</evidence>
<organism evidence="1 2">
    <name type="scientific">Leucobacter chromiisoli</name>
    <dbReference type="NCBI Taxonomy" id="2796471"/>
    <lineage>
        <taxon>Bacteria</taxon>
        <taxon>Bacillati</taxon>
        <taxon>Actinomycetota</taxon>
        <taxon>Actinomycetes</taxon>
        <taxon>Micrococcales</taxon>
        <taxon>Microbacteriaceae</taxon>
        <taxon>Leucobacter</taxon>
    </lineage>
</organism>
<reference evidence="1" key="1">
    <citation type="submission" date="2020-12" db="EMBL/GenBank/DDBJ databases">
        <title>Leucobacter sp. CAS1, isolated from Chromium sludge.</title>
        <authorList>
            <person name="Xu Z."/>
        </authorList>
    </citation>
    <scope>NUCLEOTIDE SEQUENCE</scope>
    <source>
        <strain evidence="1">CSA1</strain>
    </source>
</reference>